<dbReference type="Pfam" id="PF00482">
    <property type="entry name" value="T2SSF"/>
    <property type="match status" value="1"/>
</dbReference>
<feature type="transmembrane region" description="Helical" evidence="6">
    <location>
        <begin position="64"/>
        <end position="83"/>
    </location>
</feature>
<comment type="subcellular location">
    <subcellularLocation>
        <location evidence="1">Cell membrane</location>
        <topology evidence="1">Multi-pass membrane protein</topology>
    </subcellularLocation>
</comment>
<keyword evidence="4 6" id="KW-1133">Transmembrane helix</keyword>
<gene>
    <name evidence="9" type="ORF">EKO23_06700</name>
</gene>
<dbReference type="PANTHER" id="PTHR35007">
    <property type="entry name" value="INTEGRAL MEMBRANE PROTEIN-RELATED"/>
    <property type="match status" value="1"/>
</dbReference>
<feature type="domain" description="Type II secretion system protein GspF" evidence="8">
    <location>
        <begin position="104"/>
        <end position="224"/>
    </location>
</feature>
<dbReference type="RefSeq" id="WP_134715466.1">
    <property type="nucleotide sequence ID" value="NZ_SDKM01000007.1"/>
</dbReference>
<dbReference type="Proteomes" id="UP000295198">
    <property type="component" value="Unassembled WGS sequence"/>
</dbReference>
<name>A0A4Q4ZGH3_9ACTN</name>
<dbReference type="EMBL" id="SDKM01000007">
    <property type="protein sequence ID" value="RYP87282.1"/>
    <property type="molecule type" value="Genomic_DNA"/>
</dbReference>
<evidence type="ECO:0000256" key="6">
    <source>
        <dbReference type="SAM" id="Phobius"/>
    </source>
</evidence>
<dbReference type="GO" id="GO:0005886">
    <property type="term" value="C:plasma membrane"/>
    <property type="evidence" value="ECO:0007669"/>
    <property type="project" value="UniProtKB-SubCell"/>
</dbReference>
<dbReference type="AlphaFoldDB" id="A0A4Q4ZGH3"/>
<dbReference type="OrthoDB" id="3267562at2"/>
<accession>A0A4Q4ZGH3</accession>
<keyword evidence="10" id="KW-1185">Reference proteome</keyword>
<comment type="caution">
    <text evidence="9">The sequence shown here is derived from an EMBL/GenBank/DDBJ whole genome shotgun (WGS) entry which is preliminary data.</text>
</comment>
<feature type="transmembrane region" description="Helical" evidence="6">
    <location>
        <begin position="210"/>
        <end position="236"/>
    </location>
</feature>
<keyword evidence="2" id="KW-1003">Cell membrane</keyword>
<sequence length="238" mass="24086">MTPGVLVAVALAAAGAALAGAPRPGAARHTVSRPVPGEDVVARHRVLWALCAAVAGPTLLGGPLGWLAGAAAALTVWVVVGRAEPRAVRRRREAARQELPHVVQLLAAVLRGGGSVDRALAQVGRALPGPATDALRAAEGRLRVGAGPTQVWADLATDPALAPLGRALARSAESGASVVDVVSRLSEELAREHRGEVEDLARSVGVRAAVSLGVCLLPAFLLVGIVPVVVASLSALGW</sequence>
<keyword evidence="7" id="KW-0732">Signal</keyword>
<proteinExistence type="predicted"/>
<keyword evidence="3 6" id="KW-0812">Transmembrane</keyword>
<evidence type="ECO:0000259" key="8">
    <source>
        <dbReference type="Pfam" id="PF00482"/>
    </source>
</evidence>
<feature type="signal peptide" evidence="7">
    <location>
        <begin position="1"/>
        <end position="19"/>
    </location>
</feature>
<dbReference type="PANTHER" id="PTHR35007:SF3">
    <property type="entry name" value="POSSIBLE CONSERVED ALANINE RICH MEMBRANE PROTEIN"/>
    <property type="match status" value="1"/>
</dbReference>
<keyword evidence="5 6" id="KW-0472">Membrane</keyword>
<evidence type="ECO:0000313" key="10">
    <source>
        <dbReference type="Proteomes" id="UP000295198"/>
    </source>
</evidence>
<organism evidence="9 10">
    <name type="scientific">Nocardioides guangzhouensis</name>
    <dbReference type="NCBI Taxonomy" id="2497878"/>
    <lineage>
        <taxon>Bacteria</taxon>
        <taxon>Bacillati</taxon>
        <taxon>Actinomycetota</taxon>
        <taxon>Actinomycetes</taxon>
        <taxon>Propionibacteriales</taxon>
        <taxon>Nocardioidaceae</taxon>
        <taxon>Nocardioides</taxon>
    </lineage>
</organism>
<evidence type="ECO:0000256" key="5">
    <source>
        <dbReference type="ARBA" id="ARBA00023136"/>
    </source>
</evidence>
<protein>
    <submittedName>
        <fullName evidence="9">Type II secretion system protein</fullName>
    </submittedName>
</protein>
<evidence type="ECO:0000313" key="9">
    <source>
        <dbReference type="EMBL" id="RYP87282.1"/>
    </source>
</evidence>
<evidence type="ECO:0000256" key="4">
    <source>
        <dbReference type="ARBA" id="ARBA00022989"/>
    </source>
</evidence>
<evidence type="ECO:0000256" key="2">
    <source>
        <dbReference type="ARBA" id="ARBA00022475"/>
    </source>
</evidence>
<evidence type="ECO:0000256" key="3">
    <source>
        <dbReference type="ARBA" id="ARBA00022692"/>
    </source>
</evidence>
<evidence type="ECO:0000256" key="1">
    <source>
        <dbReference type="ARBA" id="ARBA00004651"/>
    </source>
</evidence>
<dbReference type="InterPro" id="IPR018076">
    <property type="entry name" value="T2SS_GspF_dom"/>
</dbReference>
<reference evidence="9 10" key="1">
    <citation type="submission" date="2019-01" db="EMBL/GenBank/DDBJ databases">
        <title>Nocardioides guangzhouensis sp. nov., an actinobacterium isolated from soil.</title>
        <authorList>
            <person name="Fu Y."/>
            <person name="Cai Y."/>
            <person name="Lin Z."/>
            <person name="Chen P."/>
        </authorList>
    </citation>
    <scope>NUCLEOTIDE SEQUENCE [LARGE SCALE GENOMIC DNA]</scope>
    <source>
        <strain evidence="9 10">130</strain>
    </source>
</reference>
<evidence type="ECO:0000256" key="7">
    <source>
        <dbReference type="SAM" id="SignalP"/>
    </source>
</evidence>
<feature type="chain" id="PRO_5039613453" evidence="7">
    <location>
        <begin position="20"/>
        <end position="238"/>
    </location>
</feature>